<evidence type="ECO:0000256" key="8">
    <source>
        <dbReference type="PROSITE-ProRule" id="PRU00228"/>
    </source>
</evidence>
<organism evidence="11 12">
    <name type="scientific">Drosophila rhopaloa</name>
    <name type="common">Fruit fly</name>
    <dbReference type="NCBI Taxonomy" id="1041015"/>
    <lineage>
        <taxon>Eukaryota</taxon>
        <taxon>Metazoa</taxon>
        <taxon>Ecdysozoa</taxon>
        <taxon>Arthropoda</taxon>
        <taxon>Hexapoda</taxon>
        <taxon>Insecta</taxon>
        <taxon>Pterygota</taxon>
        <taxon>Neoptera</taxon>
        <taxon>Endopterygota</taxon>
        <taxon>Diptera</taxon>
        <taxon>Brachycera</taxon>
        <taxon>Muscomorpha</taxon>
        <taxon>Ephydroidea</taxon>
        <taxon>Drosophilidae</taxon>
        <taxon>Drosophila</taxon>
        <taxon>Sophophora</taxon>
    </lineage>
</organism>
<evidence type="ECO:0000256" key="6">
    <source>
        <dbReference type="ARBA" id="ARBA00022771"/>
    </source>
</evidence>
<evidence type="ECO:0000256" key="2">
    <source>
        <dbReference type="ARBA" id="ARBA00010938"/>
    </source>
</evidence>
<feature type="domain" description="ZZ-type" evidence="10">
    <location>
        <begin position="3"/>
        <end position="59"/>
    </location>
</feature>
<proteinExistence type="inferred from homology"/>
<dbReference type="GeneID" id="108046520"/>
<dbReference type="PANTHER" id="PTHR12268:SF13">
    <property type="entry name" value="E3 UBIQUITIN-PROTEIN LIGASE KCMF1"/>
    <property type="match status" value="1"/>
</dbReference>
<dbReference type="PANTHER" id="PTHR12268">
    <property type="entry name" value="E3 UBIQUITIN-PROTEIN LIGASE KCMF1"/>
    <property type="match status" value="1"/>
</dbReference>
<dbReference type="InterPro" id="IPR050774">
    <property type="entry name" value="KCMF1/Dystrophin"/>
</dbReference>
<evidence type="ECO:0000256" key="4">
    <source>
        <dbReference type="ARBA" id="ARBA00022679"/>
    </source>
</evidence>
<evidence type="ECO:0000259" key="10">
    <source>
        <dbReference type="PROSITE" id="PS50135"/>
    </source>
</evidence>
<evidence type="ECO:0000256" key="1">
    <source>
        <dbReference type="ARBA" id="ARBA00000900"/>
    </source>
</evidence>
<keyword evidence="6 8" id="KW-0863">Zinc-finger</keyword>
<dbReference type="Pfam" id="PF05605">
    <property type="entry name" value="zf-Di19"/>
    <property type="match status" value="1"/>
</dbReference>
<keyword evidence="4" id="KW-0808">Transferase</keyword>
<accession>A0ABM5HKH6</accession>
<comment type="similarity">
    <text evidence="2">Belongs to the KCMF1 family.</text>
</comment>
<feature type="compositionally biased region" description="Basic and acidic residues" evidence="9">
    <location>
        <begin position="357"/>
        <end position="368"/>
    </location>
</feature>
<reference evidence="12" key="1">
    <citation type="journal article" date="2021" name="Elife">
        <title>Highly contiguous assemblies of 101 drosophilid genomes.</title>
        <authorList>
            <person name="Kim B.Y."/>
            <person name="Wang J.R."/>
            <person name="Miller D.E."/>
            <person name="Barmina O."/>
            <person name="Delaney E."/>
            <person name="Thompson A."/>
            <person name="Comeault A.A."/>
            <person name="Peede D."/>
            <person name="D'Agostino E.R."/>
            <person name="Pelaez J."/>
            <person name="Aguilar J.M."/>
            <person name="Haji D."/>
            <person name="Matsunaga T."/>
            <person name="Armstrong E.E."/>
            <person name="Zych M."/>
            <person name="Ogawa Y."/>
            <person name="Stamenkovic-Radak M."/>
            <person name="Jelic M."/>
            <person name="Veselinovic M.S."/>
            <person name="Tanaskovic M."/>
            <person name="Eric P."/>
            <person name="Gao J.J."/>
            <person name="Katoh T.K."/>
            <person name="Toda M.J."/>
            <person name="Watabe H."/>
            <person name="Watada M."/>
            <person name="Davis J.S."/>
            <person name="Moyle L.C."/>
            <person name="Manoli G."/>
            <person name="Bertolini E."/>
            <person name="Kostal V."/>
            <person name="Hawley R.S."/>
            <person name="Takahashi A."/>
            <person name="Jones C.D."/>
            <person name="Price D.K."/>
            <person name="Whiteman N."/>
            <person name="Kopp A."/>
            <person name="Matute D.R."/>
            <person name="Petrov D.A."/>
        </authorList>
    </citation>
    <scope>NUCLEOTIDE SEQUENCE [LARGE SCALE GENOMIC DNA]</scope>
</reference>
<dbReference type="PROSITE" id="PS50135">
    <property type="entry name" value="ZF_ZZ_2"/>
    <property type="match status" value="1"/>
</dbReference>
<dbReference type="EnsemblMetazoa" id="XM_017126231.2">
    <property type="protein sequence ID" value="XP_016981720.2"/>
    <property type="gene ID" value="LOC108046520"/>
</dbReference>
<keyword evidence="5" id="KW-0479">Metal-binding</keyword>
<dbReference type="SUPFAM" id="SSF57850">
    <property type="entry name" value="RING/U-box"/>
    <property type="match status" value="1"/>
</dbReference>
<keyword evidence="12" id="KW-1185">Reference proteome</keyword>
<keyword evidence="7" id="KW-0862">Zinc</keyword>
<dbReference type="InterPro" id="IPR043145">
    <property type="entry name" value="Znf_ZZ_sf"/>
</dbReference>
<dbReference type="Gene3D" id="3.30.60.90">
    <property type="match status" value="1"/>
</dbReference>
<evidence type="ECO:0000313" key="12">
    <source>
        <dbReference type="Proteomes" id="UP001652680"/>
    </source>
</evidence>
<dbReference type="InterPro" id="IPR008598">
    <property type="entry name" value="Di19_Zn-bd"/>
</dbReference>
<dbReference type="SMART" id="SM00291">
    <property type="entry name" value="ZnF_ZZ"/>
    <property type="match status" value="1"/>
</dbReference>
<dbReference type="Proteomes" id="UP001652680">
    <property type="component" value="Unassembled WGS sequence"/>
</dbReference>
<comment type="catalytic activity">
    <reaction evidence="1">
        <text>S-ubiquitinyl-[E2 ubiquitin-conjugating enzyme]-L-cysteine + [acceptor protein]-L-lysine = [E2 ubiquitin-conjugating enzyme]-L-cysteine + N(6)-ubiquitinyl-[acceptor protein]-L-lysine.</text>
        <dbReference type="EC" id="2.3.2.27"/>
    </reaction>
</comment>
<dbReference type="InterPro" id="IPR000433">
    <property type="entry name" value="Znf_ZZ"/>
</dbReference>
<dbReference type="CDD" id="cd02338">
    <property type="entry name" value="ZZ_PCMF_like"/>
    <property type="match status" value="1"/>
</dbReference>
<evidence type="ECO:0000256" key="7">
    <source>
        <dbReference type="ARBA" id="ARBA00022833"/>
    </source>
</evidence>
<name>A0ABM5HKH6_DRORH</name>
<dbReference type="Pfam" id="PF00569">
    <property type="entry name" value="ZZ"/>
    <property type="match status" value="1"/>
</dbReference>
<dbReference type="EC" id="2.3.2.27" evidence="3"/>
<evidence type="ECO:0000256" key="3">
    <source>
        <dbReference type="ARBA" id="ARBA00012483"/>
    </source>
</evidence>
<feature type="region of interest" description="Disordered" evidence="9">
    <location>
        <begin position="331"/>
        <end position="368"/>
    </location>
</feature>
<sequence length="368" mass="42563">MGHRHICCDGCQRRHFRGRRFRCMRCVNYDLCGECYDQRIETQDHRCYHPMQLILEQADRAAPLLGGDVPDLVHLSNCYTCPYCGQFGHSAKRLIEHVCGQHRLADGYVVCPMCAGLPTIQLVAIRNLSHHLLLEHIDHANLLEPDTPPLRRILARSRLRQRRQLQQQQHQQLQQLQQQPQRQTRGFDMILQLGRVPDDSWNPDLQPPSIVDLTEETSKQDTQHSPSSTIVEPTKRHPKRHLLLQWITQQELRCQETEVTRSRRRTHALFVEHLLVSMLCCEELQLPNKKAGGASRRDRECEWERQHGLSKVMSLMSLPWTRAWQATQLGGSEGEVQFQDANREEIDLGDGQGPQTEQEKAATEEAID</sequence>
<evidence type="ECO:0000256" key="9">
    <source>
        <dbReference type="SAM" id="MobiDB-lite"/>
    </source>
</evidence>
<dbReference type="PROSITE" id="PS01357">
    <property type="entry name" value="ZF_ZZ_1"/>
    <property type="match status" value="1"/>
</dbReference>
<protein>
    <recommendedName>
        <fullName evidence="3">RING-type E3 ubiquitin transferase</fullName>
        <ecNumber evidence="3">2.3.2.27</ecNumber>
    </recommendedName>
</protein>
<feature type="region of interest" description="Disordered" evidence="9">
    <location>
        <begin position="214"/>
        <end position="235"/>
    </location>
</feature>
<dbReference type="RefSeq" id="XP_016981720.2">
    <property type="nucleotide sequence ID" value="XM_017126231.2"/>
</dbReference>
<evidence type="ECO:0000256" key="5">
    <source>
        <dbReference type="ARBA" id="ARBA00022723"/>
    </source>
</evidence>
<reference evidence="11" key="2">
    <citation type="submission" date="2025-05" db="UniProtKB">
        <authorList>
            <consortium name="EnsemblMetazoa"/>
        </authorList>
    </citation>
    <scope>IDENTIFICATION</scope>
</reference>
<evidence type="ECO:0000313" key="11">
    <source>
        <dbReference type="EnsemblMetazoa" id="XP_016981720.2"/>
    </source>
</evidence>